<reference evidence="9" key="1">
    <citation type="submission" date="2021-10" db="EMBL/GenBank/DDBJ databases">
        <title>De novo Genome Assembly of Clathrus columnatus (Basidiomycota, Fungi) Using Illumina and Nanopore Sequence Data.</title>
        <authorList>
            <person name="Ogiso-Tanaka E."/>
            <person name="Itagaki H."/>
            <person name="Hosoya T."/>
            <person name="Hosaka K."/>
        </authorList>
    </citation>
    <scope>NUCLEOTIDE SEQUENCE</scope>
    <source>
        <strain evidence="9">MO-923</strain>
    </source>
</reference>
<dbReference type="PANTHER" id="PTHR12763:SF28">
    <property type="entry name" value="GEO10507P1-RELATED"/>
    <property type="match status" value="1"/>
</dbReference>
<gene>
    <name evidence="9" type="ORF">Clacol_002477</name>
</gene>
<dbReference type="Gene3D" id="1.10.287.110">
    <property type="entry name" value="DnaJ domain"/>
    <property type="match status" value="1"/>
</dbReference>
<keyword evidence="6" id="KW-0496">Mitochondrion</keyword>
<evidence type="ECO:0000256" key="7">
    <source>
        <dbReference type="ARBA" id="ARBA00023136"/>
    </source>
</evidence>
<dbReference type="GO" id="GO:0001405">
    <property type="term" value="C:PAM complex, Tim23 associated import motor"/>
    <property type="evidence" value="ECO:0007669"/>
    <property type="project" value="TreeGrafter"/>
</dbReference>
<evidence type="ECO:0000256" key="1">
    <source>
        <dbReference type="ARBA" id="ARBA00004273"/>
    </source>
</evidence>
<keyword evidence="3" id="KW-0999">Mitochondrion inner membrane</keyword>
<evidence type="ECO:0000256" key="6">
    <source>
        <dbReference type="ARBA" id="ARBA00023128"/>
    </source>
</evidence>
<keyword evidence="2" id="KW-0812">Transmembrane</keyword>
<dbReference type="AlphaFoldDB" id="A0AAV5A0W6"/>
<accession>A0AAV5A0W6</accession>
<keyword evidence="5" id="KW-0813">Transport</keyword>
<sequence length="108" mass="11604">MSTPILLGLGAVAAALTGRHLVKSGVLRIGRTAEKYVKGGFRQKMDRAEAIAILGLKLDGPTMKTKLKDAHRSIMLANHPDRGGSPYLASKINEAKDLLEKLDGKKGR</sequence>
<dbReference type="Proteomes" id="UP001050691">
    <property type="component" value="Unassembled WGS sequence"/>
</dbReference>
<evidence type="ECO:0000313" key="10">
    <source>
        <dbReference type="Proteomes" id="UP001050691"/>
    </source>
</evidence>
<organism evidence="9 10">
    <name type="scientific">Clathrus columnatus</name>
    <dbReference type="NCBI Taxonomy" id="1419009"/>
    <lineage>
        <taxon>Eukaryota</taxon>
        <taxon>Fungi</taxon>
        <taxon>Dikarya</taxon>
        <taxon>Basidiomycota</taxon>
        <taxon>Agaricomycotina</taxon>
        <taxon>Agaricomycetes</taxon>
        <taxon>Phallomycetidae</taxon>
        <taxon>Phallales</taxon>
        <taxon>Clathraceae</taxon>
        <taxon>Clathrus</taxon>
    </lineage>
</organism>
<evidence type="ECO:0000256" key="4">
    <source>
        <dbReference type="ARBA" id="ARBA00022989"/>
    </source>
</evidence>
<dbReference type="PANTHER" id="PTHR12763">
    <property type="match status" value="1"/>
</dbReference>
<evidence type="ECO:0000256" key="3">
    <source>
        <dbReference type="ARBA" id="ARBA00022792"/>
    </source>
</evidence>
<dbReference type="InterPro" id="IPR036869">
    <property type="entry name" value="J_dom_sf"/>
</dbReference>
<evidence type="ECO:0008006" key="11">
    <source>
        <dbReference type="Google" id="ProtNLM"/>
    </source>
</evidence>
<comment type="subcellular location">
    <subcellularLocation>
        <location evidence="1">Mitochondrion inner membrane</location>
    </subcellularLocation>
</comment>
<dbReference type="SUPFAM" id="SSF46565">
    <property type="entry name" value="Chaperone J-domain"/>
    <property type="match status" value="1"/>
</dbReference>
<dbReference type="FunFam" id="1.10.287.110:FF:000001">
    <property type="entry name" value="Import inner membrane translocase subunit tim14"/>
    <property type="match status" value="1"/>
</dbReference>
<keyword evidence="5" id="KW-0653">Protein transport</keyword>
<keyword evidence="8" id="KW-0143">Chaperone</keyword>
<keyword evidence="7" id="KW-0472">Membrane</keyword>
<keyword evidence="5" id="KW-0811">Translocation</keyword>
<protein>
    <recommendedName>
        <fullName evidence="11">J domain-containing protein</fullName>
    </recommendedName>
</protein>
<evidence type="ECO:0000256" key="2">
    <source>
        <dbReference type="ARBA" id="ARBA00022692"/>
    </source>
</evidence>
<keyword evidence="10" id="KW-1185">Reference proteome</keyword>
<evidence type="ECO:0000256" key="5">
    <source>
        <dbReference type="ARBA" id="ARBA00023010"/>
    </source>
</evidence>
<dbReference type="EMBL" id="BPWL01000003">
    <property type="protein sequence ID" value="GJJ08267.1"/>
    <property type="molecule type" value="Genomic_DNA"/>
</dbReference>
<evidence type="ECO:0000256" key="8">
    <source>
        <dbReference type="ARBA" id="ARBA00023186"/>
    </source>
</evidence>
<evidence type="ECO:0000313" key="9">
    <source>
        <dbReference type="EMBL" id="GJJ08267.1"/>
    </source>
</evidence>
<proteinExistence type="predicted"/>
<dbReference type="GO" id="GO:0001671">
    <property type="term" value="F:ATPase activator activity"/>
    <property type="evidence" value="ECO:0007669"/>
    <property type="project" value="TreeGrafter"/>
</dbReference>
<dbReference type="GO" id="GO:0030150">
    <property type="term" value="P:protein import into mitochondrial matrix"/>
    <property type="evidence" value="ECO:0007669"/>
    <property type="project" value="TreeGrafter"/>
</dbReference>
<comment type="caution">
    <text evidence="9">The sequence shown here is derived from an EMBL/GenBank/DDBJ whole genome shotgun (WGS) entry which is preliminary data.</text>
</comment>
<keyword evidence="4" id="KW-1133">Transmembrane helix</keyword>
<name>A0AAV5A0W6_9AGAM</name>